<accession>A0A498HLB9</accession>
<proteinExistence type="predicted"/>
<evidence type="ECO:0000313" key="2">
    <source>
        <dbReference type="Proteomes" id="UP000290289"/>
    </source>
</evidence>
<dbReference type="Proteomes" id="UP000290289">
    <property type="component" value="Chromosome 16"/>
</dbReference>
<keyword evidence="2" id="KW-1185">Reference proteome</keyword>
<dbReference type="EMBL" id="RDQH01000342">
    <property type="protein sequence ID" value="RXH71510.1"/>
    <property type="molecule type" value="Genomic_DNA"/>
</dbReference>
<dbReference type="AlphaFoldDB" id="A0A498HLB9"/>
<reference evidence="1 2" key="1">
    <citation type="submission" date="2018-10" db="EMBL/GenBank/DDBJ databases">
        <title>A high-quality apple genome assembly.</title>
        <authorList>
            <person name="Hu J."/>
        </authorList>
    </citation>
    <scope>NUCLEOTIDE SEQUENCE [LARGE SCALE GENOMIC DNA]</scope>
    <source>
        <strain evidence="2">cv. HFTH1</strain>
        <tissue evidence="1">Young leaf</tissue>
    </source>
</reference>
<sequence>MCCFVAGCNLCGNFFKLYNFELQKNVGVRDHHLTNSLSDAYNQCDDLLSNLMRLLECIQKEMDENKHASSSEIATWIEMKSWREPKKAKLNETVPSVVKPAKNEEIIDPTKGKNMLGQ</sequence>
<name>A0A498HLB9_MALDO</name>
<evidence type="ECO:0000313" key="1">
    <source>
        <dbReference type="EMBL" id="RXH71510.1"/>
    </source>
</evidence>
<gene>
    <name evidence="1" type="ORF">DVH24_018865</name>
</gene>
<protein>
    <submittedName>
        <fullName evidence="1">Uncharacterized protein</fullName>
    </submittedName>
</protein>
<organism evidence="1 2">
    <name type="scientific">Malus domestica</name>
    <name type="common">Apple</name>
    <name type="synonym">Pyrus malus</name>
    <dbReference type="NCBI Taxonomy" id="3750"/>
    <lineage>
        <taxon>Eukaryota</taxon>
        <taxon>Viridiplantae</taxon>
        <taxon>Streptophyta</taxon>
        <taxon>Embryophyta</taxon>
        <taxon>Tracheophyta</taxon>
        <taxon>Spermatophyta</taxon>
        <taxon>Magnoliopsida</taxon>
        <taxon>eudicotyledons</taxon>
        <taxon>Gunneridae</taxon>
        <taxon>Pentapetalae</taxon>
        <taxon>rosids</taxon>
        <taxon>fabids</taxon>
        <taxon>Rosales</taxon>
        <taxon>Rosaceae</taxon>
        <taxon>Amygdaloideae</taxon>
        <taxon>Maleae</taxon>
        <taxon>Malus</taxon>
    </lineage>
</organism>
<comment type="caution">
    <text evidence="1">The sequence shown here is derived from an EMBL/GenBank/DDBJ whole genome shotgun (WGS) entry which is preliminary data.</text>
</comment>